<evidence type="ECO:0000256" key="6">
    <source>
        <dbReference type="ARBA" id="ARBA00022884"/>
    </source>
</evidence>
<keyword evidence="7 8" id="KW-0238">DNA-binding</keyword>
<comment type="subunit">
    <text evidence="8">Homodimer. Binds to stalled ribosomes, contacting rRNA.</text>
</comment>
<reference evidence="11 12" key="1">
    <citation type="journal article" date="2019" name="Front. Microbiol.">
        <title>Thermoanaerosceptrum fracticalcis gen. nov. sp. nov., a Novel Fumarate-Fermenting Microorganism From a Deep Fractured Carbonate Aquifer of the US Great Basin.</title>
        <authorList>
            <person name="Hamilton-Brehm S.D."/>
            <person name="Stewart L.E."/>
            <person name="Zavarin M."/>
            <person name="Caldwell M."/>
            <person name="Lawson P.A."/>
            <person name="Onstott T.C."/>
            <person name="Grzymski J."/>
            <person name="Neveux I."/>
            <person name="Lollar B.S."/>
            <person name="Russell C.E."/>
            <person name="Moser D.P."/>
        </authorList>
    </citation>
    <scope>NUCLEOTIDE SEQUENCE [LARGE SCALE GENOMIC DNA]</scope>
    <source>
        <strain evidence="11 12">DRI-13</strain>
    </source>
</reference>
<dbReference type="SUPFAM" id="SSF48334">
    <property type="entry name" value="DNA repair protein MutS, domain III"/>
    <property type="match status" value="1"/>
</dbReference>
<evidence type="ECO:0000256" key="8">
    <source>
        <dbReference type="HAMAP-Rule" id="MF_00092"/>
    </source>
</evidence>
<dbReference type="PIRSF" id="PIRSF005814">
    <property type="entry name" value="MutS_YshD"/>
    <property type="match status" value="1"/>
</dbReference>
<comment type="similarity">
    <text evidence="8">Belongs to the DNA mismatch repair MutS family. MutS2 subfamily.</text>
</comment>
<keyword evidence="5 8" id="KW-0067">ATP-binding</keyword>
<comment type="function">
    <text evidence="8">Endonuclease that is involved in the suppression of homologous recombination and thus may have a key role in the control of bacterial genetic diversity.</text>
</comment>
<feature type="binding site" evidence="8">
    <location>
        <begin position="331"/>
        <end position="338"/>
    </location>
    <ligand>
        <name>ATP</name>
        <dbReference type="ChEBI" id="CHEBI:30616"/>
    </ligand>
</feature>
<keyword evidence="6 8" id="KW-0694">RNA-binding</keyword>
<dbReference type="GO" id="GO:0019843">
    <property type="term" value="F:rRNA binding"/>
    <property type="evidence" value="ECO:0007669"/>
    <property type="project" value="UniProtKB-UniRule"/>
</dbReference>
<keyword evidence="4 8" id="KW-0378">Hydrolase</keyword>
<keyword evidence="1 8" id="KW-0540">Nuclease</keyword>
<evidence type="ECO:0000256" key="5">
    <source>
        <dbReference type="ARBA" id="ARBA00022840"/>
    </source>
</evidence>
<keyword evidence="12" id="KW-1185">Reference proteome</keyword>
<keyword evidence="8 11" id="KW-0255">Endonuclease</keyword>
<dbReference type="InterPro" id="IPR002625">
    <property type="entry name" value="Smr_dom"/>
</dbReference>
<keyword evidence="2 8" id="KW-0699">rRNA-binding</keyword>
<dbReference type="PANTHER" id="PTHR48466">
    <property type="entry name" value="OS10G0509000 PROTEIN-RELATED"/>
    <property type="match status" value="1"/>
</dbReference>
<dbReference type="CDD" id="cd03280">
    <property type="entry name" value="ABC_MutS2"/>
    <property type="match status" value="1"/>
</dbReference>
<dbReference type="SMART" id="SM00534">
    <property type="entry name" value="MUTSac"/>
    <property type="match status" value="1"/>
</dbReference>
<dbReference type="GO" id="GO:0004519">
    <property type="term" value="F:endonuclease activity"/>
    <property type="evidence" value="ECO:0007669"/>
    <property type="project" value="UniProtKB-UniRule"/>
</dbReference>
<dbReference type="PROSITE" id="PS00486">
    <property type="entry name" value="DNA_MISMATCH_REPAIR_2"/>
    <property type="match status" value="1"/>
</dbReference>
<evidence type="ECO:0000259" key="10">
    <source>
        <dbReference type="PROSITE" id="PS50828"/>
    </source>
</evidence>
<dbReference type="EC" id="3.6.4.-" evidence="8"/>
<dbReference type="AlphaFoldDB" id="A0A7G6DZL9"/>
<feature type="domain" description="Smr" evidence="10">
    <location>
        <begin position="712"/>
        <end position="787"/>
    </location>
</feature>
<comment type="function">
    <text evidence="8">Acts as a ribosome collision sensor, splitting the ribosome into its 2 subunits. Detects stalled/collided 70S ribosomes which it binds and splits by an ATP-hydrolysis driven conformational change. Acts upstream of the ribosome quality control system (RQC), a ribosome-associated complex that mediates the extraction of incompletely synthesized nascent chains from stalled ribosomes and their subsequent degradation. Probably generates substrates for RQC.</text>
</comment>
<protein>
    <recommendedName>
        <fullName evidence="8">Endonuclease MutS2</fullName>
        <ecNumber evidence="8">3.1.-.-</ecNumber>
    </recommendedName>
    <alternativeName>
        <fullName evidence="8">Ribosome-associated protein quality control-upstream factor</fullName>
        <shortName evidence="8">RQC-upstream factor</shortName>
        <shortName evidence="8">RqcU</shortName>
        <ecNumber evidence="8">3.6.4.-</ecNumber>
    </alternativeName>
</protein>
<feature type="coiled-coil region" evidence="9">
    <location>
        <begin position="519"/>
        <end position="618"/>
    </location>
</feature>
<dbReference type="Pfam" id="PF00488">
    <property type="entry name" value="MutS_V"/>
    <property type="match status" value="1"/>
</dbReference>
<keyword evidence="9" id="KW-0175">Coiled coil</keyword>
<dbReference type="InterPro" id="IPR027417">
    <property type="entry name" value="P-loop_NTPase"/>
</dbReference>
<dbReference type="SUPFAM" id="SSF52540">
    <property type="entry name" value="P-loop containing nucleoside triphosphate hydrolases"/>
    <property type="match status" value="1"/>
</dbReference>
<name>A0A7G6DZL9_THEFR</name>
<dbReference type="PROSITE" id="PS50828">
    <property type="entry name" value="SMR"/>
    <property type="match status" value="1"/>
</dbReference>
<dbReference type="SMART" id="SM00463">
    <property type="entry name" value="SMR"/>
    <property type="match status" value="1"/>
</dbReference>
<sequence length="788" mass="88208">MEQKVLTKLEFHKIIDRLVNHCASIPGKELAGDLKPSCDIAEVERWLTETTEAKEVLRYYPNFTLGGIRDIRGSLRKAAMGGVLEPEEFLAIGDTIQAAKRIKSFFTGDGKKYAHIAAYGQNLTTFPKIEEQIKKVITPEGEVNDNASEELARVRRQLRSLQGRVREKLDGLVRSAEMQKYLQDPIITIRNDRYVIPVKQEYRQQVPGLIHDQSASGATLFIEPMAIVEINNEIQRYEAMERAEVIRILRHLTKLVELQHEEMTVTLETLALIDFIFAKAKLSADLDGGQPRMNNKGYVNIVQGRHPLVQGKVVPTTIHLGKDFDTLVITGPNTGGKTVTLKTVGLFILMAQAGLHVPAQAGTELAVFDQVFADIGDEQSIEQSLSTFSSHMTNIIQILDKVDANTLVLLDELGAGTDPTEGAALAMAILDYLIHVGAKTIATTHYSELKSFAYNHERVENASVEFNVETLQPTYRLLIGVPGKSNAFEISKRLGLKPELVEKARSFLSHEEVRVADLIENLETNQLLSEKDRQEAEKLKNLARTKLETLEKREQEFVEKVRRITQKAQEEALEIITRARKESEAILKEVREIQKKAQNGSQQEILALRDRLREEEEAVQDKLYKEAGEEELPAGDLEPGDTVIIKRLNQKAVVLAKPDHNHEVLVQAGIMKLNLKLRELRKIDEEQKEQVRHKTGAGTIAAAKAMEIKNELDLRGLTVDEAIIETEKYLDDAYLAGLPQAYIIHGKGTGALRSAVSDLVKKHKFVKSARTGGYHEGGHGVTVIEFKK</sequence>
<dbReference type="Pfam" id="PF01713">
    <property type="entry name" value="Smr"/>
    <property type="match status" value="1"/>
</dbReference>
<evidence type="ECO:0000256" key="7">
    <source>
        <dbReference type="ARBA" id="ARBA00023125"/>
    </source>
</evidence>
<dbReference type="HAMAP" id="MF_00092">
    <property type="entry name" value="MutS2"/>
    <property type="match status" value="1"/>
</dbReference>
<dbReference type="SUPFAM" id="SSF160443">
    <property type="entry name" value="SMR domain-like"/>
    <property type="match status" value="1"/>
</dbReference>
<dbReference type="GO" id="GO:0030983">
    <property type="term" value="F:mismatched DNA binding"/>
    <property type="evidence" value="ECO:0007669"/>
    <property type="project" value="InterPro"/>
</dbReference>
<keyword evidence="3 8" id="KW-0547">Nucleotide-binding</keyword>
<organism evidence="11 12">
    <name type="scientific">Thermanaerosceptrum fracticalcis</name>
    <dbReference type="NCBI Taxonomy" id="1712410"/>
    <lineage>
        <taxon>Bacteria</taxon>
        <taxon>Bacillati</taxon>
        <taxon>Bacillota</taxon>
        <taxon>Clostridia</taxon>
        <taxon>Eubacteriales</taxon>
        <taxon>Peptococcaceae</taxon>
        <taxon>Thermanaerosceptrum</taxon>
    </lineage>
</organism>
<dbReference type="EC" id="3.1.-.-" evidence="8"/>
<evidence type="ECO:0000256" key="4">
    <source>
        <dbReference type="ARBA" id="ARBA00022801"/>
    </source>
</evidence>
<gene>
    <name evidence="8" type="primary">mutS2</name>
    <name evidence="8" type="synonym">rqcU</name>
    <name evidence="11" type="ORF">BR63_02435</name>
</gene>
<dbReference type="GO" id="GO:0072344">
    <property type="term" value="P:rescue of stalled ribosome"/>
    <property type="evidence" value="ECO:0007669"/>
    <property type="project" value="UniProtKB-UniRule"/>
</dbReference>
<dbReference type="GO" id="GO:0016887">
    <property type="term" value="F:ATP hydrolysis activity"/>
    <property type="evidence" value="ECO:0007669"/>
    <property type="project" value="InterPro"/>
</dbReference>
<dbReference type="Pfam" id="PF20297">
    <property type="entry name" value="MSSS"/>
    <property type="match status" value="1"/>
</dbReference>
<dbReference type="Gene3D" id="3.40.50.300">
    <property type="entry name" value="P-loop containing nucleotide triphosphate hydrolases"/>
    <property type="match status" value="1"/>
</dbReference>
<evidence type="ECO:0000313" key="11">
    <source>
        <dbReference type="EMBL" id="QNB45273.1"/>
    </source>
</evidence>
<dbReference type="EMBL" id="CP045798">
    <property type="protein sequence ID" value="QNB45273.1"/>
    <property type="molecule type" value="Genomic_DNA"/>
</dbReference>
<dbReference type="OrthoDB" id="9808166at2"/>
<dbReference type="RefSeq" id="WP_034422772.1">
    <property type="nucleotide sequence ID" value="NZ_CP045798.1"/>
</dbReference>
<evidence type="ECO:0000256" key="2">
    <source>
        <dbReference type="ARBA" id="ARBA00022730"/>
    </source>
</evidence>
<dbReference type="InterPro" id="IPR005747">
    <property type="entry name" value="MutS2"/>
</dbReference>
<dbReference type="GO" id="GO:0140664">
    <property type="term" value="F:ATP-dependent DNA damage sensor activity"/>
    <property type="evidence" value="ECO:0007669"/>
    <property type="project" value="InterPro"/>
</dbReference>
<dbReference type="InterPro" id="IPR000432">
    <property type="entry name" value="DNA_mismatch_repair_MutS_C"/>
</dbReference>
<dbReference type="KEGG" id="tfr:BR63_02435"/>
<dbReference type="FunFam" id="3.40.50.300:FF:000830">
    <property type="entry name" value="Endonuclease MutS2"/>
    <property type="match status" value="1"/>
</dbReference>
<dbReference type="InterPro" id="IPR045076">
    <property type="entry name" value="MutS"/>
</dbReference>
<dbReference type="GO" id="GO:0045910">
    <property type="term" value="P:negative regulation of DNA recombination"/>
    <property type="evidence" value="ECO:0007669"/>
    <property type="project" value="InterPro"/>
</dbReference>
<dbReference type="GO" id="GO:0043023">
    <property type="term" value="F:ribosomal large subunit binding"/>
    <property type="evidence" value="ECO:0007669"/>
    <property type="project" value="UniProtKB-UniRule"/>
</dbReference>
<evidence type="ECO:0000256" key="9">
    <source>
        <dbReference type="SAM" id="Coils"/>
    </source>
</evidence>
<dbReference type="Proteomes" id="UP000515847">
    <property type="component" value="Chromosome"/>
</dbReference>
<dbReference type="InterPro" id="IPR036187">
    <property type="entry name" value="DNA_mismatch_repair_MutS_sf"/>
</dbReference>
<dbReference type="InterPro" id="IPR046893">
    <property type="entry name" value="MSSS"/>
</dbReference>
<dbReference type="InterPro" id="IPR036063">
    <property type="entry name" value="Smr_dom_sf"/>
</dbReference>
<dbReference type="SMART" id="SM00533">
    <property type="entry name" value="MUTSd"/>
    <property type="match status" value="1"/>
</dbReference>
<dbReference type="Gene3D" id="3.30.1370.110">
    <property type="match status" value="1"/>
</dbReference>
<proteinExistence type="inferred from homology"/>
<dbReference type="InterPro" id="IPR007696">
    <property type="entry name" value="DNA_mismatch_repair_MutS_core"/>
</dbReference>
<dbReference type="PANTHER" id="PTHR48466:SF2">
    <property type="entry name" value="OS10G0509000 PROTEIN"/>
    <property type="match status" value="1"/>
</dbReference>
<accession>A0A7G6DZL9</accession>
<dbReference type="GO" id="GO:0005524">
    <property type="term" value="F:ATP binding"/>
    <property type="evidence" value="ECO:0007669"/>
    <property type="project" value="UniProtKB-UniRule"/>
</dbReference>
<dbReference type="GO" id="GO:0006298">
    <property type="term" value="P:mismatch repair"/>
    <property type="evidence" value="ECO:0007669"/>
    <property type="project" value="InterPro"/>
</dbReference>
<evidence type="ECO:0000256" key="3">
    <source>
        <dbReference type="ARBA" id="ARBA00022741"/>
    </source>
</evidence>
<evidence type="ECO:0000256" key="1">
    <source>
        <dbReference type="ARBA" id="ARBA00022722"/>
    </source>
</evidence>
<dbReference type="NCBIfam" id="TIGR01069">
    <property type="entry name" value="mutS2"/>
    <property type="match status" value="1"/>
</dbReference>
<evidence type="ECO:0000313" key="12">
    <source>
        <dbReference type="Proteomes" id="UP000515847"/>
    </source>
</evidence>